<evidence type="ECO:0000259" key="6">
    <source>
        <dbReference type="PROSITE" id="PS50195"/>
    </source>
</evidence>
<dbReference type="GO" id="GO:0004842">
    <property type="term" value="F:ubiquitin-protein transferase activity"/>
    <property type="evidence" value="ECO:0007669"/>
    <property type="project" value="TreeGrafter"/>
</dbReference>
<feature type="domain" description="RING-type" evidence="5">
    <location>
        <begin position="322"/>
        <end position="361"/>
    </location>
</feature>
<keyword evidence="3" id="KW-0862">Zinc</keyword>
<dbReference type="AlphaFoldDB" id="A0A9W7ALN1"/>
<protein>
    <recommendedName>
        <fullName evidence="9">RING-type E3 ubiquitin transferase</fullName>
    </recommendedName>
</protein>
<keyword evidence="1" id="KW-0479">Metal-binding</keyword>
<dbReference type="CDD" id="cd06093">
    <property type="entry name" value="PX_domain"/>
    <property type="match status" value="1"/>
</dbReference>
<dbReference type="Pfam" id="PF00787">
    <property type="entry name" value="PX"/>
    <property type="match status" value="1"/>
</dbReference>
<dbReference type="Pfam" id="PF01753">
    <property type="entry name" value="zf-MYND"/>
    <property type="match status" value="1"/>
</dbReference>
<dbReference type="Pfam" id="PF13920">
    <property type="entry name" value="zf-C3HC4_3"/>
    <property type="match status" value="1"/>
</dbReference>
<dbReference type="OrthoDB" id="10254720at2759"/>
<evidence type="ECO:0000256" key="2">
    <source>
        <dbReference type="ARBA" id="ARBA00022771"/>
    </source>
</evidence>
<dbReference type="SUPFAM" id="SSF64268">
    <property type="entry name" value="PX domain"/>
    <property type="match status" value="1"/>
</dbReference>
<dbReference type="PROSITE" id="PS50089">
    <property type="entry name" value="ZF_RING_2"/>
    <property type="match status" value="1"/>
</dbReference>
<dbReference type="Gene3D" id="6.10.140.2220">
    <property type="match status" value="1"/>
</dbReference>
<evidence type="ECO:0000313" key="8">
    <source>
        <dbReference type="Proteomes" id="UP001165122"/>
    </source>
</evidence>
<dbReference type="GO" id="GO:0051865">
    <property type="term" value="P:protein autoubiquitination"/>
    <property type="evidence" value="ECO:0007669"/>
    <property type="project" value="TreeGrafter"/>
</dbReference>
<dbReference type="GO" id="GO:0035091">
    <property type="term" value="F:phosphatidylinositol binding"/>
    <property type="evidence" value="ECO:0007669"/>
    <property type="project" value="InterPro"/>
</dbReference>
<dbReference type="InterPro" id="IPR047126">
    <property type="entry name" value="RNF141-like"/>
</dbReference>
<dbReference type="Gene3D" id="3.30.1520.10">
    <property type="entry name" value="Phox-like domain"/>
    <property type="match status" value="1"/>
</dbReference>
<evidence type="ECO:0008006" key="9">
    <source>
        <dbReference type="Google" id="ProtNLM"/>
    </source>
</evidence>
<dbReference type="EMBL" id="BRXW01000672">
    <property type="protein sequence ID" value="GMH73301.1"/>
    <property type="molecule type" value="Genomic_DNA"/>
</dbReference>
<dbReference type="PANTHER" id="PTHR12109:SF3">
    <property type="entry name" value="RING FINGER PROTEIN 141"/>
    <property type="match status" value="1"/>
</dbReference>
<comment type="caution">
    <text evidence="7">The sequence shown here is derived from an EMBL/GenBank/DDBJ whole genome shotgun (WGS) entry which is preliminary data.</text>
</comment>
<accession>A0A9W7ALN1</accession>
<dbReference type="InterPro" id="IPR001841">
    <property type="entry name" value="Znf_RING"/>
</dbReference>
<dbReference type="SMART" id="SM00184">
    <property type="entry name" value="RING"/>
    <property type="match status" value="1"/>
</dbReference>
<dbReference type="InterPro" id="IPR013083">
    <property type="entry name" value="Znf_RING/FYVE/PHD"/>
</dbReference>
<evidence type="ECO:0000256" key="3">
    <source>
        <dbReference type="ARBA" id="ARBA00022833"/>
    </source>
</evidence>
<dbReference type="InterPro" id="IPR001683">
    <property type="entry name" value="PX_dom"/>
</dbReference>
<dbReference type="InterPro" id="IPR002893">
    <property type="entry name" value="Znf_MYND"/>
</dbReference>
<dbReference type="SUPFAM" id="SSF144232">
    <property type="entry name" value="HIT/MYND zinc finger-like"/>
    <property type="match status" value="1"/>
</dbReference>
<reference evidence="8" key="1">
    <citation type="journal article" date="2023" name="Commun. Biol.">
        <title>Genome analysis of Parmales, the sister group of diatoms, reveals the evolutionary specialization of diatoms from phago-mixotrophs to photoautotrophs.</title>
        <authorList>
            <person name="Ban H."/>
            <person name="Sato S."/>
            <person name="Yoshikawa S."/>
            <person name="Yamada K."/>
            <person name="Nakamura Y."/>
            <person name="Ichinomiya M."/>
            <person name="Sato N."/>
            <person name="Blanc-Mathieu R."/>
            <person name="Endo H."/>
            <person name="Kuwata A."/>
            <person name="Ogata H."/>
        </authorList>
    </citation>
    <scope>NUCLEOTIDE SEQUENCE [LARGE SCALE GENOMIC DNA]</scope>
    <source>
        <strain evidence="8">NIES 3700</strain>
    </source>
</reference>
<evidence type="ECO:0000259" key="5">
    <source>
        <dbReference type="PROSITE" id="PS50089"/>
    </source>
</evidence>
<sequence length="434" mass="48583">MGNAPSNHITLWQLTPPSGDAGRRFSLSSDYMVLEHNVVDGRRVVKINDKEMHNSRKAMDNGSEHLIQHNGSTYTVKITATLVSFRYECLLNNKKLISHLERPSAVQEDLVFKVTEVEVDTTMGVLDSPTNKSGGSHFNGGATKAGEKVAVYTVEVHSKSSGCIVGQSKHRFSEFQTLYKTVRSMWGSSHLAKSIPPPPEKQMKIATNHFSEEFVERRREGLNEFMNRLGNFPGILSVPGIQEFLGTHSNTKLARFTLLCFSLLSKCGEINYCSTKHQEAHWKYHNTICIAPQKKFSAPVSSAPPIPLKGSVNEEEEYEDKCVICLDNVPDTQIRRCGHSAVCTKCTRELMARSQPCPNCRKPISSFEVGVYSGSLGEKGLWLTSARNISELVRNDGFNEYFQKHFYGNEATFLRWKEVFNVQIVGVIRGSTTP</sequence>
<evidence type="ECO:0000256" key="1">
    <source>
        <dbReference type="ARBA" id="ARBA00022723"/>
    </source>
</evidence>
<gene>
    <name evidence="7" type="ORF">TrLO_g1003</name>
</gene>
<feature type="domain" description="PX" evidence="6">
    <location>
        <begin position="130"/>
        <end position="252"/>
    </location>
</feature>
<keyword evidence="8" id="KW-1185">Reference proteome</keyword>
<proteinExistence type="predicted"/>
<dbReference type="Proteomes" id="UP001165122">
    <property type="component" value="Unassembled WGS sequence"/>
</dbReference>
<dbReference type="SUPFAM" id="SSF57850">
    <property type="entry name" value="RING/U-box"/>
    <property type="match status" value="1"/>
</dbReference>
<dbReference type="PANTHER" id="PTHR12109">
    <property type="entry name" value="RING FINGER PROTEIN 141-RELATED"/>
    <property type="match status" value="1"/>
</dbReference>
<keyword evidence="2 4" id="KW-0863">Zinc-finger</keyword>
<dbReference type="InterPro" id="IPR036871">
    <property type="entry name" value="PX_dom_sf"/>
</dbReference>
<evidence type="ECO:0000313" key="7">
    <source>
        <dbReference type="EMBL" id="GMH73301.1"/>
    </source>
</evidence>
<organism evidence="7 8">
    <name type="scientific">Triparma laevis f. longispina</name>
    <dbReference type="NCBI Taxonomy" id="1714387"/>
    <lineage>
        <taxon>Eukaryota</taxon>
        <taxon>Sar</taxon>
        <taxon>Stramenopiles</taxon>
        <taxon>Ochrophyta</taxon>
        <taxon>Bolidophyceae</taxon>
        <taxon>Parmales</taxon>
        <taxon>Triparmaceae</taxon>
        <taxon>Triparma</taxon>
    </lineage>
</organism>
<dbReference type="GO" id="GO:0008270">
    <property type="term" value="F:zinc ion binding"/>
    <property type="evidence" value="ECO:0007669"/>
    <property type="project" value="UniProtKB-KW"/>
</dbReference>
<dbReference type="Gene3D" id="3.30.40.10">
    <property type="entry name" value="Zinc/RING finger domain, C3HC4 (zinc finger)"/>
    <property type="match status" value="1"/>
</dbReference>
<evidence type="ECO:0000256" key="4">
    <source>
        <dbReference type="PROSITE-ProRule" id="PRU00175"/>
    </source>
</evidence>
<dbReference type="PROSITE" id="PS50195">
    <property type="entry name" value="PX"/>
    <property type="match status" value="1"/>
</dbReference>
<name>A0A9W7ALN1_9STRA</name>